<dbReference type="GO" id="GO:0004185">
    <property type="term" value="F:serine-type carboxypeptidase activity"/>
    <property type="evidence" value="ECO:0007669"/>
    <property type="project" value="UniProtKB-EC"/>
</dbReference>
<dbReference type="AlphaFoldDB" id="A0A2P6QFP7"/>
<dbReference type="EMBL" id="PDCK01000043">
    <property type="protein sequence ID" value="PRQ32987.1"/>
    <property type="molecule type" value="Genomic_DNA"/>
</dbReference>
<dbReference type="PANTHER" id="PTHR11010">
    <property type="entry name" value="PROTEASE S28 PRO-X CARBOXYPEPTIDASE-RELATED"/>
    <property type="match status" value="1"/>
</dbReference>
<dbReference type="PANTHER" id="PTHR11010:SF120">
    <property type="entry name" value="LYSOSOMAL PRO-X CARBOXYPEPTIDASE"/>
    <property type="match status" value="1"/>
</dbReference>
<accession>A0A2P6QFP7</accession>
<evidence type="ECO:0000313" key="6">
    <source>
        <dbReference type="EMBL" id="PRQ32987.1"/>
    </source>
</evidence>
<evidence type="ECO:0000256" key="3">
    <source>
        <dbReference type="ARBA" id="ARBA00022729"/>
    </source>
</evidence>
<dbReference type="STRING" id="74649.A0A2P6QFP7"/>
<dbReference type="Pfam" id="PF05577">
    <property type="entry name" value="Peptidase_S28"/>
    <property type="match status" value="1"/>
</dbReference>
<keyword evidence="7" id="KW-1185">Reference proteome</keyword>
<gene>
    <name evidence="6" type="ORF">RchiOBHm_Chr5g0052471</name>
</gene>
<dbReference type="OMA" id="CTEIFMP"/>
<comment type="similarity">
    <text evidence="1">Belongs to the peptidase S28 family.</text>
</comment>
<keyword evidence="4 6" id="KW-0378">Hydrolase</keyword>
<evidence type="ECO:0000313" key="7">
    <source>
        <dbReference type="Proteomes" id="UP000238479"/>
    </source>
</evidence>
<dbReference type="EC" id="3.4.16.2" evidence="6"/>
<evidence type="ECO:0000256" key="2">
    <source>
        <dbReference type="ARBA" id="ARBA00022670"/>
    </source>
</evidence>
<reference evidence="6 7" key="1">
    <citation type="journal article" date="2018" name="Nat. Genet.">
        <title>The Rosa genome provides new insights in the design of modern roses.</title>
        <authorList>
            <person name="Bendahmane M."/>
        </authorList>
    </citation>
    <scope>NUCLEOTIDE SEQUENCE [LARGE SCALE GENOMIC DNA]</scope>
    <source>
        <strain evidence="7">cv. Old Blush</strain>
    </source>
</reference>
<name>A0A2P6QFP7_ROSCH</name>
<evidence type="ECO:0000256" key="1">
    <source>
        <dbReference type="ARBA" id="ARBA00011079"/>
    </source>
</evidence>
<keyword evidence="5" id="KW-0325">Glycoprotein</keyword>
<dbReference type="GO" id="GO:0008239">
    <property type="term" value="F:dipeptidyl-peptidase activity"/>
    <property type="evidence" value="ECO:0007669"/>
    <property type="project" value="TreeGrafter"/>
</dbReference>
<proteinExistence type="inferred from homology"/>
<dbReference type="Gene3D" id="3.40.50.1820">
    <property type="entry name" value="alpha/beta hydrolase"/>
    <property type="match status" value="1"/>
</dbReference>
<keyword evidence="3" id="KW-0732">Signal</keyword>
<organism evidence="6 7">
    <name type="scientific">Rosa chinensis</name>
    <name type="common">China rose</name>
    <dbReference type="NCBI Taxonomy" id="74649"/>
    <lineage>
        <taxon>Eukaryota</taxon>
        <taxon>Viridiplantae</taxon>
        <taxon>Streptophyta</taxon>
        <taxon>Embryophyta</taxon>
        <taxon>Tracheophyta</taxon>
        <taxon>Spermatophyta</taxon>
        <taxon>Magnoliopsida</taxon>
        <taxon>eudicotyledons</taxon>
        <taxon>Gunneridae</taxon>
        <taxon>Pentapetalae</taxon>
        <taxon>rosids</taxon>
        <taxon>fabids</taxon>
        <taxon>Rosales</taxon>
        <taxon>Rosaceae</taxon>
        <taxon>Rosoideae</taxon>
        <taxon>Rosoideae incertae sedis</taxon>
        <taxon>Rosa</taxon>
    </lineage>
</organism>
<keyword evidence="6" id="KW-0121">Carboxypeptidase</keyword>
<sequence length="255" mass="29358">MCIRFGRDKSFMYYIWFLAIRPLEDGDELELKAYLEFIYITASQYDDPPTYPVNLICNSINAAADRGDDIIDRIASAVNYTRRGENRGQCLDLSSELRPSDDAVDGLNWLWQACTEIFMPNGRETDETMFQAEPFDADSYTQRCHQLYQGARPRPHWITTYYGGHHIRMTLERSASNIIFSNGQRDPFSVAGVLTNISPSIVAVTTRQGSHCLDLLPARINDPRWLVVQRHIEVGIITGWIRNYYNDLRIFSSEK</sequence>
<evidence type="ECO:0000256" key="4">
    <source>
        <dbReference type="ARBA" id="ARBA00022801"/>
    </source>
</evidence>
<evidence type="ECO:0000256" key="5">
    <source>
        <dbReference type="ARBA" id="ARBA00023180"/>
    </source>
</evidence>
<keyword evidence="2" id="KW-0645">Protease</keyword>
<protein>
    <submittedName>
        <fullName evidence="6">Putative lysosomal Pro-Xaa carboxypeptidase</fullName>
        <ecNumber evidence="6">3.4.16.2</ecNumber>
    </submittedName>
</protein>
<dbReference type="InterPro" id="IPR008758">
    <property type="entry name" value="Peptidase_S28"/>
</dbReference>
<comment type="caution">
    <text evidence="6">The sequence shown here is derived from an EMBL/GenBank/DDBJ whole genome shotgun (WGS) entry which is preliminary data.</text>
</comment>
<dbReference type="InterPro" id="IPR029058">
    <property type="entry name" value="AB_hydrolase_fold"/>
</dbReference>
<dbReference type="GO" id="GO:0006508">
    <property type="term" value="P:proteolysis"/>
    <property type="evidence" value="ECO:0007669"/>
    <property type="project" value="UniProtKB-KW"/>
</dbReference>
<dbReference type="Proteomes" id="UP000238479">
    <property type="component" value="Chromosome 5"/>
</dbReference>
<dbReference type="Gramene" id="PRQ32987">
    <property type="protein sequence ID" value="PRQ32987"/>
    <property type="gene ID" value="RchiOBHm_Chr5g0052471"/>
</dbReference>